<evidence type="ECO:0000256" key="4">
    <source>
        <dbReference type="ARBA" id="ARBA00022729"/>
    </source>
</evidence>
<dbReference type="InterPro" id="IPR031811">
    <property type="entry name" value="ALGX/ALGJ_SGNH-like"/>
</dbReference>
<evidence type="ECO:0000256" key="2">
    <source>
        <dbReference type="ARBA" id="ARBA00005182"/>
    </source>
</evidence>
<feature type="signal peptide" evidence="7">
    <location>
        <begin position="1"/>
        <end position="31"/>
    </location>
</feature>
<dbReference type="KEGG" id="gca:Galf_0486"/>
<keyword evidence="4 7" id="KW-0732">Signal</keyword>
<comment type="subcellular location">
    <subcellularLocation>
        <location evidence="1">Periplasm</location>
    </subcellularLocation>
</comment>
<keyword evidence="5" id="KW-0574">Periplasm</keyword>
<sequence>MIKHLIGSNLSKCFLYSMAMLITYNVPCASAAEAPEQMVLVGRDGWLYFSHEMTKAAVEKPGIATSLEIIGKFNRVLKRKGVTLTIAMVPLKVRIYPEHLPTGMTLSNDTITNYDRALSILKADGVDVIDLNSAFLRHKPKNSSDLPLYYPLDTHWSPTGALLAAETIAAAIENTPSLKEKINAIPPTKYKFTWLEASETPQVAASTFDLVKHLPKASQNFPLRNDRQFRVSKQSSSESSLLGEVNKPDITLMGSSYSGAWTKFPAGLRYTLQRNILDISVEAPHGSWYGMELYLRNEAFQTHRPKLLIWEMPERDLIAPPDYQYREARYQSDNDEWLLRVGAQTETTCIPSATVAKLEKSSNAAGNSTALTNSTSNDFVQINLNRSLDKLDYLAANVSTTGSGNLKLEAVGNGASRHFNAVVTNDGAPHAVKFPLTVGGQNVTKVRIFPGKAKGFAMDSLVVCRQSFDPTK</sequence>
<gene>
    <name evidence="9" type="ordered locus">Galf_0486</name>
</gene>
<evidence type="ECO:0000259" key="8">
    <source>
        <dbReference type="Pfam" id="PF16822"/>
    </source>
</evidence>
<dbReference type="GO" id="GO:0016740">
    <property type="term" value="F:transferase activity"/>
    <property type="evidence" value="ECO:0007669"/>
    <property type="project" value="UniProtKB-KW"/>
</dbReference>
<dbReference type="RefSeq" id="WP_013292473.1">
    <property type="nucleotide sequence ID" value="NC_014394.1"/>
</dbReference>
<name>D9SC65_GALCS</name>
<dbReference type="UniPathway" id="UPA00286"/>
<dbReference type="Proteomes" id="UP000001235">
    <property type="component" value="Chromosome"/>
</dbReference>
<organism evidence="9 10">
    <name type="scientific">Gallionella capsiferriformans (strain ES-2)</name>
    <name type="common">Gallionella ferruginea capsiferriformans (strain ES-2)</name>
    <dbReference type="NCBI Taxonomy" id="395494"/>
    <lineage>
        <taxon>Bacteria</taxon>
        <taxon>Pseudomonadati</taxon>
        <taxon>Pseudomonadota</taxon>
        <taxon>Betaproteobacteria</taxon>
        <taxon>Nitrosomonadales</taxon>
        <taxon>Gallionellaceae</taxon>
        <taxon>Gallionella</taxon>
    </lineage>
</organism>
<dbReference type="EMBL" id="CP002159">
    <property type="protein sequence ID" value="ADL54530.1"/>
    <property type="molecule type" value="Genomic_DNA"/>
</dbReference>
<keyword evidence="3" id="KW-0808">Transferase</keyword>
<evidence type="ECO:0000256" key="3">
    <source>
        <dbReference type="ARBA" id="ARBA00022679"/>
    </source>
</evidence>
<feature type="domain" description="AlgX/AlgJ SGNH hydrolase-like" evidence="8">
    <location>
        <begin position="39"/>
        <end position="314"/>
    </location>
</feature>
<keyword evidence="10" id="KW-1185">Reference proteome</keyword>
<dbReference type="Pfam" id="PF16822">
    <property type="entry name" value="ALGX"/>
    <property type="match status" value="1"/>
</dbReference>
<dbReference type="HOGENOM" id="CLU_592766_0_0_4"/>
<feature type="chain" id="PRO_5003127970" description="AlgX/AlgJ SGNH hydrolase-like domain-containing protein" evidence="7">
    <location>
        <begin position="32"/>
        <end position="472"/>
    </location>
</feature>
<dbReference type="STRING" id="395494.Galf_0486"/>
<keyword evidence="6" id="KW-0016">Alginate biosynthesis</keyword>
<evidence type="ECO:0000313" key="10">
    <source>
        <dbReference type="Proteomes" id="UP000001235"/>
    </source>
</evidence>
<evidence type="ECO:0000256" key="7">
    <source>
        <dbReference type="SAM" id="SignalP"/>
    </source>
</evidence>
<evidence type="ECO:0000256" key="6">
    <source>
        <dbReference type="ARBA" id="ARBA00022841"/>
    </source>
</evidence>
<dbReference type="AlphaFoldDB" id="D9SC65"/>
<comment type="pathway">
    <text evidence="2">Glycan biosynthesis; alginate biosynthesis.</text>
</comment>
<evidence type="ECO:0000313" key="9">
    <source>
        <dbReference type="EMBL" id="ADL54530.1"/>
    </source>
</evidence>
<proteinExistence type="predicted"/>
<protein>
    <recommendedName>
        <fullName evidence="8">AlgX/AlgJ SGNH hydrolase-like domain-containing protein</fullName>
    </recommendedName>
</protein>
<accession>D9SC65</accession>
<evidence type="ECO:0000256" key="1">
    <source>
        <dbReference type="ARBA" id="ARBA00004418"/>
    </source>
</evidence>
<dbReference type="OrthoDB" id="6790279at2"/>
<reference evidence="9 10" key="1">
    <citation type="submission" date="2010-08" db="EMBL/GenBank/DDBJ databases">
        <title>Complete sequence of Gallionella capsiferriformans ES-2.</title>
        <authorList>
            <consortium name="US DOE Joint Genome Institute"/>
            <person name="Lucas S."/>
            <person name="Copeland A."/>
            <person name="Lapidus A."/>
            <person name="Cheng J.-F."/>
            <person name="Bruce D."/>
            <person name="Goodwin L."/>
            <person name="Pitluck S."/>
            <person name="Chertkov O."/>
            <person name="Davenport K.W."/>
            <person name="Detter J.C."/>
            <person name="Han C."/>
            <person name="Tapia R."/>
            <person name="Land M."/>
            <person name="Hauser L."/>
            <person name="Chang Y.-J."/>
            <person name="Jeffries C."/>
            <person name="Kyrpides N."/>
            <person name="Ivanova N."/>
            <person name="Mikhailova N."/>
            <person name="Shelobolina E.S."/>
            <person name="Picardal F."/>
            <person name="Roden E."/>
            <person name="Emerson D."/>
            <person name="Woyke T."/>
        </authorList>
    </citation>
    <scope>NUCLEOTIDE SEQUENCE [LARGE SCALE GENOMIC DNA]</scope>
    <source>
        <strain evidence="9 10">ES-2</strain>
    </source>
</reference>
<evidence type="ECO:0000256" key="5">
    <source>
        <dbReference type="ARBA" id="ARBA00022764"/>
    </source>
</evidence>
<dbReference type="eggNOG" id="ENOG502ZAUI">
    <property type="taxonomic scope" value="Bacteria"/>
</dbReference>
<dbReference type="GO" id="GO:0042597">
    <property type="term" value="C:periplasmic space"/>
    <property type="evidence" value="ECO:0007669"/>
    <property type="project" value="UniProtKB-SubCell"/>
</dbReference>
<dbReference type="GO" id="GO:0042121">
    <property type="term" value="P:alginic acid biosynthetic process"/>
    <property type="evidence" value="ECO:0007669"/>
    <property type="project" value="UniProtKB-UniPathway"/>
</dbReference>